<comment type="caution">
    <text evidence="2">The sequence shown here is derived from an EMBL/GenBank/DDBJ whole genome shotgun (WGS) entry which is preliminary data.</text>
</comment>
<evidence type="ECO:0000313" key="2">
    <source>
        <dbReference type="EMBL" id="CAA7263861.1"/>
    </source>
</evidence>
<keyword evidence="3" id="KW-1185">Reference proteome</keyword>
<sequence length="224" mass="24129">MIPTAVPVGGRCDTKDSLTRAPPLFLKLERRDPDPEFLESSSTGKQRRADEQEDVATKLAQSRQRMDVVQVTAAKSPCGELGAILHVEGREAQSDGFPNHLYYTNDELPDPFGGIGFCSGKGHSHFSGQGYRDSGWQDIGLKALYEGCAGVGGLYDCPICLMDAGHYIFKPESPPPASSSSTLSTTSPDTSVSSSSPQPCVFHLVQCMWDGGVCGDSILFQNYM</sequence>
<feature type="region of interest" description="Disordered" evidence="1">
    <location>
        <begin position="24"/>
        <end position="52"/>
    </location>
</feature>
<evidence type="ECO:0000256" key="1">
    <source>
        <dbReference type="SAM" id="MobiDB-lite"/>
    </source>
</evidence>
<dbReference type="Proteomes" id="UP000467700">
    <property type="component" value="Unassembled WGS sequence"/>
</dbReference>
<name>A0A8S0VZM6_CYCAE</name>
<organism evidence="2 3">
    <name type="scientific">Cyclocybe aegerita</name>
    <name type="common">Black poplar mushroom</name>
    <name type="synonym">Agrocybe aegerita</name>
    <dbReference type="NCBI Taxonomy" id="1973307"/>
    <lineage>
        <taxon>Eukaryota</taxon>
        <taxon>Fungi</taxon>
        <taxon>Dikarya</taxon>
        <taxon>Basidiomycota</taxon>
        <taxon>Agaricomycotina</taxon>
        <taxon>Agaricomycetes</taxon>
        <taxon>Agaricomycetidae</taxon>
        <taxon>Agaricales</taxon>
        <taxon>Agaricineae</taxon>
        <taxon>Bolbitiaceae</taxon>
        <taxon>Cyclocybe</taxon>
    </lineage>
</organism>
<dbReference type="EMBL" id="CACVBS010000041">
    <property type="protein sequence ID" value="CAA7263861.1"/>
    <property type="molecule type" value="Genomic_DNA"/>
</dbReference>
<evidence type="ECO:0000313" key="3">
    <source>
        <dbReference type="Proteomes" id="UP000467700"/>
    </source>
</evidence>
<dbReference type="AlphaFoldDB" id="A0A8S0VZM6"/>
<proteinExistence type="predicted"/>
<gene>
    <name evidence="2" type="ORF">AAE3_LOCUS5995</name>
</gene>
<reference evidence="2 3" key="1">
    <citation type="submission" date="2020-01" db="EMBL/GenBank/DDBJ databases">
        <authorList>
            <person name="Gupta K D."/>
        </authorList>
    </citation>
    <scope>NUCLEOTIDE SEQUENCE [LARGE SCALE GENOMIC DNA]</scope>
</reference>
<accession>A0A8S0VZM6</accession>
<protein>
    <submittedName>
        <fullName evidence="2">Uncharacterized protein</fullName>
    </submittedName>
</protein>